<dbReference type="Proteomes" id="UP000617355">
    <property type="component" value="Unassembled WGS sequence"/>
</dbReference>
<dbReference type="InterPro" id="IPR020846">
    <property type="entry name" value="MFS_dom"/>
</dbReference>
<feature type="transmembrane region" description="Helical" evidence="5">
    <location>
        <begin position="96"/>
        <end position="116"/>
    </location>
</feature>
<accession>A0ABQ1QIJ9</accession>
<name>A0ABQ1QIJ9_9RHOB</name>
<reference evidence="8" key="1">
    <citation type="journal article" date="2019" name="Int. J. Syst. Evol. Microbiol.">
        <title>The Global Catalogue of Microorganisms (GCM) 10K type strain sequencing project: providing services to taxonomists for standard genome sequencing and annotation.</title>
        <authorList>
            <consortium name="The Broad Institute Genomics Platform"/>
            <consortium name="The Broad Institute Genome Sequencing Center for Infectious Disease"/>
            <person name="Wu L."/>
            <person name="Ma J."/>
        </authorList>
    </citation>
    <scope>NUCLEOTIDE SEQUENCE [LARGE SCALE GENOMIC DNA]</scope>
    <source>
        <strain evidence="8">CGMCC 1.12922</strain>
    </source>
</reference>
<dbReference type="PANTHER" id="PTHR23514">
    <property type="entry name" value="BYPASS OF STOP CODON PROTEIN 6"/>
    <property type="match status" value="1"/>
</dbReference>
<evidence type="ECO:0000256" key="2">
    <source>
        <dbReference type="ARBA" id="ARBA00022692"/>
    </source>
</evidence>
<evidence type="ECO:0000256" key="1">
    <source>
        <dbReference type="ARBA" id="ARBA00004141"/>
    </source>
</evidence>
<feature type="transmembrane region" description="Helical" evidence="5">
    <location>
        <begin position="270"/>
        <end position="288"/>
    </location>
</feature>
<sequence>MSVVEAARTTRAPMLTLAAVGVNWGGLAGLIPDIKAAVGASDAELGAALIAPAVGSMIALAFAPRFGRALGNLALPLAGLGIALAVLTPLTASSPVTLAFALFFTGAAVALADMTANVRIAQLEARRRMHLQSVNHAAFSLAFGLTALGVAFARKAGFGPAEVLPVLSVLALGAVLVAWERVDLPPMDDPEDAARGAVPPLAVVLLGGLILFAGFIGENATEAWSALHIERTLGGAPGEGSFGPAVLGLVMFAGRLGGQVVAARIGELRLILTSAVLGMIGAVIVAAAPTKLVVILGVGVLGLGMAVIVPATNSIIGRMVSDKARPLAISRAWMAGLLGFFVGPSMMGGLAEIWSLRVSFAAVAVIVALIVPTVLALTRRG</sequence>
<keyword evidence="3 5" id="KW-1133">Transmembrane helix</keyword>
<feature type="transmembrane region" description="Helical" evidence="5">
    <location>
        <begin position="294"/>
        <end position="316"/>
    </location>
</feature>
<gene>
    <name evidence="7" type="ORF">GCM10011358_09120</name>
</gene>
<feature type="transmembrane region" description="Helical" evidence="5">
    <location>
        <begin position="241"/>
        <end position="258"/>
    </location>
</feature>
<dbReference type="InterPro" id="IPR036259">
    <property type="entry name" value="MFS_trans_sf"/>
</dbReference>
<keyword evidence="4 5" id="KW-0472">Membrane</keyword>
<evidence type="ECO:0000256" key="4">
    <source>
        <dbReference type="ARBA" id="ARBA00023136"/>
    </source>
</evidence>
<dbReference type="Pfam" id="PF07690">
    <property type="entry name" value="MFS_1"/>
    <property type="match status" value="1"/>
</dbReference>
<feature type="domain" description="Major facilitator superfamily (MFS) profile" evidence="6">
    <location>
        <begin position="166"/>
        <end position="381"/>
    </location>
</feature>
<evidence type="ECO:0000259" key="6">
    <source>
        <dbReference type="PROSITE" id="PS50850"/>
    </source>
</evidence>
<comment type="subcellular location">
    <subcellularLocation>
        <location evidence="1">Membrane</location>
        <topology evidence="1">Multi-pass membrane protein</topology>
    </subcellularLocation>
</comment>
<dbReference type="EMBL" id="BMGI01000001">
    <property type="protein sequence ID" value="GGD26950.1"/>
    <property type="molecule type" value="Genomic_DNA"/>
</dbReference>
<feature type="transmembrane region" description="Helical" evidence="5">
    <location>
        <begin position="137"/>
        <end position="157"/>
    </location>
</feature>
<dbReference type="SUPFAM" id="SSF103473">
    <property type="entry name" value="MFS general substrate transporter"/>
    <property type="match status" value="1"/>
</dbReference>
<dbReference type="RefSeq" id="WP_188526408.1">
    <property type="nucleotide sequence ID" value="NZ_BMGI01000001.1"/>
</dbReference>
<dbReference type="Gene3D" id="1.20.1250.20">
    <property type="entry name" value="MFS general substrate transporter like domains"/>
    <property type="match status" value="1"/>
</dbReference>
<proteinExistence type="predicted"/>
<feature type="transmembrane region" description="Helical" evidence="5">
    <location>
        <begin position="43"/>
        <end position="63"/>
    </location>
</feature>
<evidence type="ECO:0000313" key="8">
    <source>
        <dbReference type="Proteomes" id="UP000617355"/>
    </source>
</evidence>
<feature type="transmembrane region" description="Helical" evidence="5">
    <location>
        <begin position="328"/>
        <end position="347"/>
    </location>
</feature>
<dbReference type="PROSITE" id="PS50850">
    <property type="entry name" value="MFS"/>
    <property type="match status" value="1"/>
</dbReference>
<comment type="caution">
    <text evidence="7">The sequence shown here is derived from an EMBL/GenBank/DDBJ whole genome shotgun (WGS) entry which is preliminary data.</text>
</comment>
<feature type="transmembrane region" description="Helical" evidence="5">
    <location>
        <begin position="353"/>
        <end position="377"/>
    </location>
</feature>
<organism evidence="7 8">
    <name type="scientific">Sinisalibacter lacisalsi</name>
    <dbReference type="NCBI Taxonomy" id="1526570"/>
    <lineage>
        <taxon>Bacteria</taxon>
        <taxon>Pseudomonadati</taxon>
        <taxon>Pseudomonadota</taxon>
        <taxon>Alphaproteobacteria</taxon>
        <taxon>Rhodobacterales</taxon>
        <taxon>Roseobacteraceae</taxon>
        <taxon>Sinisalibacter</taxon>
    </lineage>
</organism>
<dbReference type="PANTHER" id="PTHR23514:SF13">
    <property type="entry name" value="INNER MEMBRANE PROTEIN YBJJ"/>
    <property type="match status" value="1"/>
</dbReference>
<keyword evidence="2 5" id="KW-0812">Transmembrane</keyword>
<protein>
    <submittedName>
        <fullName evidence="7">MFS transporter</fullName>
    </submittedName>
</protein>
<evidence type="ECO:0000256" key="5">
    <source>
        <dbReference type="SAM" id="Phobius"/>
    </source>
</evidence>
<dbReference type="InterPro" id="IPR011701">
    <property type="entry name" value="MFS"/>
</dbReference>
<feature type="transmembrane region" description="Helical" evidence="5">
    <location>
        <begin position="163"/>
        <end position="182"/>
    </location>
</feature>
<feature type="transmembrane region" description="Helical" evidence="5">
    <location>
        <begin position="194"/>
        <end position="216"/>
    </location>
</feature>
<evidence type="ECO:0000256" key="3">
    <source>
        <dbReference type="ARBA" id="ARBA00022989"/>
    </source>
</evidence>
<keyword evidence="8" id="KW-1185">Reference proteome</keyword>
<dbReference type="InterPro" id="IPR051788">
    <property type="entry name" value="MFS_Transporter"/>
</dbReference>
<feature type="transmembrane region" description="Helical" evidence="5">
    <location>
        <begin position="70"/>
        <end position="90"/>
    </location>
</feature>
<evidence type="ECO:0000313" key="7">
    <source>
        <dbReference type="EMBL" id="GGD26950.1"/>
    </source>
</evidence>
<feature type="transmembrane region" description="Helical" evidence="5">
    <location>
        <begin position="12"/>
        <end position="31"/>
    </location>
</feature>